<name>X0Z910_9ZZZZ</name>
<gene>
    <name evidence="2" type="ORF">S01H4_11392</name>
</gene>
<protein>
    <recommendedName>
        <fullName evidence="3">ABC transporter substrate-binding protein</fullName>
    </recommendedName>
</protein>
<reference evidence="2" key="1">
    <citation type="journal article" date="2014" name="Front. Microbiol.">
        <title>High frequency of phylogenetically diverse reductive dehalogenase-homologous genes in deep subseafloor sedimentary metagenomes.</title>
        <authorList>
            <person name="Kawai M."/>
            <person name="Futagami T."/>
            <person name="Toyoda A."/>
            <person name="Takaki Y."/>
            <person name="Nishi S."/>
            <person name="Hori S."/>
            <person name="Arai W."/>
            <person name="Tsubouchi T."/>
            <person name="Morono Y."/>
            <person name="Uchiyama I."/>
            <person name="Ito T."/>
            <person name="Fujiyama A."/>
            <person name="Inagaki F."/>
            <person name="Takami H."/>
        </authorList>
    </citation>
    <scope>NUCLEOTIDE SEQUENCE</scope>
    <source>
        <strain evidence="2">Expedition CK06-06</strain>
    </source>
</reference>
<dbReference type="PANTHER" id="PTHR30006:SF24">
    <property type="entry name" value="SLL0237 PROTEIN"/>
    <property type="match status" value="1"/>
</dbReference>
<evidence type="ECO:0000256" key="1">
    <source>
        <dbReference type="ARBA" id="ARBA00022729"/>
    </source>
</evidence>
<dbReference type="Pfam" id="PF13343">
    <property type="entry name" value="SBP_bac_6"/>
    <property type="match status" value="1"/>
</dbReference>
<dbReference type="Gene3D" id="3.40.190.10">
    <property type="entry name" value="Periplasmic binding protein-like II"/>
    <property type="match status" value="2"/>
</dbReference>
<accession>X0Z910</accession>
<evidence type="ECO:0008006" key="3">
    <source>
        <dbReference type="Google" id="ProtNLM"/>
    </source>
</evidence>
<organism evidence="2">
    <name type="scientific">marine sediment metagenome</name>
    <dbReference type="NCBI Taxonomy" id="412755"/>
    <lineage>
        <taxon>unclassified sequences</taxon>
        <taxon>metagenomes</taxon>
        <taxon>ecological metagenomes</taxon>
    </lineage>
</organism>
<proteinExistence type="predicted"/>
<evidence type="ECO:0000313" key="2">
    <source>
        <dbReference type="EMBL" id="GAG54842.1"/>
    </source>
</evidence>
<dbReference type="AlphaFoldDB" id="X0Z910"/>
<dbReference type="PANTHER" id="PTHR30006">
    <property type="entry name" value="THIAMINE-BINDING PERIPLASMIC PROTEIN-RELATED"/>
    <property type="match status" value="1"/>
</dbReference>
<keyword evidence="1" id="KW-0732">Signal</keyword>
<sequence>MKGRLIASMGLIVFLMVCFYRPMYVPASTPEGNTLLEKAQEEGKVTFYANITAVEPIMDEFKKTCGVKGEYTRISTSKYIATVLTEFQAGKLMADVLQSPMPILSLLKKQGVLAPYRSPVAEVYPDWTKSDDMIQIFGIEYVALIYNTDLVKPEDVPKRYEDLTDPKWYGQIVMADPALHATTISWLVGLKEKVFPSEEEWMNFVKGLAANKPMFVKSFGPTPAPIE</sequence>
<dbReference type="SUPFAM" id="SSF53850">
    <property type="entry name" value="Periplasmic binding protein-like II"/>
    <property type="match status" value="1"/>
</dbReference>
<dbReference type="EMBL" id="BART01004589">
    <property type="protein sequence ID" value="GAG54842.1"/>
    <property type="molecule type" value="Genomic_DNA"/>
</dbReference>
<feature type="non-terminal residue" evidence="2">
    <location>
        <position position="227"/>
    </location>
</feature>
<comment type="caution">
    <text evidence="2">The sequence shown here is derived from an EMBL/GenBank/DDBJ whole genome shotgun (WGS) entry which is preliminary data.</text>
</comment>